<reference evidence="2 3" key="1">
    <citation type="submission" date="2016-02" db="EMBL/GenBank/DDBJ databases">
        <title>Genome analysis of coral dinoflagellate symbionts highlights evolutionary adaptations to a symbiotic lifestyle.</title>
        <authorList>
            <person name="Aranda M."/>
            <person name="Li Y."/>
            <person name="Liew Y.J."/>
            <person name="Baumgarten S."/>
            <person name="Simakov O."/>
            <person name="Wilson M."/>
            <person name="Piel J."/>
            <person name="Ashoor H."/>
            <person name="Bougouffa S."/>
            <person name="Bajic V.B."/>
            <person name="Ryu T."/>
            <person name="Ravasi T."/>
            <person name="Bayer T."/>
            <person name="Micklem G."/>
            <person name="Kim H."/>
            <person name="Bhak J."/>
            <person name="Lajeunesse T.C."/>
            <person name="Voolstra C.R."/>
        </authorList>
    </citation>
    <scope>NUCLEOTIDE SEQUENCE [LARGE SCALE GENOMIC DNA]</scope>
    <source>
        <strain evidence="2 3">CCMP2467</strain>
    </source>
</reference>
<feature type="compositionally biased region" description="Acidic residues" evidence="1">
    <location>
        <begin position="515"/>
        <end position="544"/>
    </location>
</feature>
<feature type="compositionally biased region" description="Acidic residues" evidence="1">
    <location>
        <begin position="493"/>
        <end position="505"/>
    </location>
</feature>
<dbReference type="Proteomes" id="UP000186817">
    <property type="component" value="Unassembled WGS sequence"/>
</dbReference>
<protein>
    <submittedName>
        <fullName evidence="2">Uncharacterized protein</fullName>
    </submittedName>
</protein>
<accession>A0A1Q9F5P7</accession>
<evidence type="ECO:0000256" key="1">
    <source>
        <dbReference type="SAM" id="MobiDB-lite"/>
    </source>
</evidence>
<feature type="compositionally biased region" description="Basic and acidic residues" evidence="1">
    <location>
        <begin position="483"/>
        <end position="492"/>
    </location>
</feature>
<proteinExistence type="predicted"/>
<feature type="compositionally biased region" description="Basic residues" evidence="1">
    <location>
        <begin position="284"/>
        <end position="301"/>
    </location>
</feature>
<evidence type="ECO:0000313" key="2">
    <source>
        <dbReference type="EMBL" id="OLQ14972.1"/>
    </source>
</evidence>
<dbReference type="AlphaFoldDB" id="A0A1Q9F5P7"/>
<feature type="compositionally biased region" description="Low complexity" evidence="1">
    <location>
        <begin position="304"/>
        <end position="316"/>
    </location>
</feature>
<dbReference type="OrthoDB" id="443945at2759"/>
<feature type="region of interest" description="Disordered" evidence="1">
    <location>
        <begin position="253"/>
        <end position="316"/>
    </location>
</feature>
<name>A0A1Q9F5P7_SYMMI</name>
<feature type="compositionally biased region" description="Basic and acidic residues" evidence="1">
    <location>
        <begin position="253"/>
        <end position="262"/>
    </location>
</feature>
<gene>
    <name evidence="2" type="ORF">AK812_SmicGene813</name>
</gene>
<organism evidence="2 3">
    <name type="scientific">Symbiodinium microadriaticum</name>
    <name type="common">Dinoflagellate</name>
    <name type="synonym">Zooxanthella microadriatica</name>
    <dbReference type="NCBI Taxonomy" id="2951"/>
    <lineage>
        <taxon>Eukaryota</taxon>
        <taxon>Sar</taxon>
        <taxon>Alveolata</taxon>
        <taxon>Dinophyceae</taxon>
        <taxon>Suessiales</taxon>
        <taxon>Symbiodiniaceae</taxon>
        <taxon>Symbiodinium</taxon>
    </lineage>
</organism>
<evidence type="ECO:0000313" key="3">
    <source>
        <dbReference type="Proteomes" id="UP000186817"/>
    </source>
</evidence>
<sequence length="634" mass="70323">MHIEVLGRFQFPAGLQMCSRLYAGALLYVFPWLDAMPCKEISNDQAGTVFDFLRVLMQLCAAIGVRSVVQFPHRYNGFFGRLRQEDDAMAIGFTMGSFGAYLPYPTILVGTDRFKAMKAPHDLEKMPATSAGGESSGTFHFAVVEIVMQRHRHVELRSVNWPSVLDDLAKDLADHDLDEWLRPLTGPAIALKKRRVMHDLIFEEEDLFVTRPVPPGLWVFYGRGANAKGSYRLIDLSPGHFKSGLLLRNGESRYPESEKDDIQPFAGLGSCRATDDKGISKDGKKAKKEAKEVKKKKKKEKKSTSSPSDDSSSAANDLELDDCASLFGLGRKDLTRPAGSIRLDDLTCRQLGFAVSNVVEAVTPSDIFEIGGELEGLLLDRAATAKRNKHMTEHNTALFEASQAELVNTTPYPLVRKLKTRKAAFGEELEKLLNKLREEASLDLKKCLGKPEQTTETKPTKKRKKDKKGETPPPPPPKKAKMEKKPEPKEEVKEESEDDFLDEGDVPNPPSEGESASEAEPEAEVEDSDDGGENDDDGDDEDIFAGDYKDLKKKPSREQLLETLPPALAAQKSKLEDGLLAAIPTDLSKSDFDSWIGVLLKEQMLSLDEVKECRGDWGKDADVQIPVRKQGETS</sequence>
<keyword evidence="3" id="KW-1185">Reference proteome</keyword>
<comment type="caution">
    <text evidence="2">The sequence shown here is derived from an EMBL/GenBank/DDBJ whole genome shotgun (WGS) entry which is preliminary data.</text>
</comment>
<feature type="compositionally biased region" description="Basic and acidic residues" evidence="1">
    <location>
        <begin position="273"/>
        <end position="283"/>
    </location>
</feature>
<feature type="region of interest" description="Disordered" evidence="1">
    <location>
        <begin position="447"/>
        <end position="557"/>
    </location>
</feature>
<dbReference type="EMBL" id="LSRX01000008">
    <property type="protein sequence ID" value="OLQ14972.1"/>
    <property type="molecule type" value="Genomic_DNA"/>
</dbReference>